<reference evidence="1 2" key="1">
    <citation type="submission" date="2014-06" db="EMBL/GenBank/DDBJ databases">
        <title>Functional and comparative genomic analyses of the Drosophila gut microbiota identify candidate symbiosis factors.</title>
        <authorList>
            <person name="Newell P.D."/>
            <person name="Chaston J.M."/>
            <person name="Douglas A.E."/>
        </authorList>
    </citation>
    <scope>NUCLEOTIDE SEQUENCE [LARGE SCALE GENOMIC DNA]</scope>
    <source>
        <strain evidence="1 2">DmCS_006</strain>
    </source>
</reference>
<accession>A0A094YU98</accession>
<organism evidence="1 2">
    <name type="scientific">Acetobacter tropicalis</name>
    <dbReference type="NCBI Taxonomy" id="104102"/>
    <lineage>
        <taxon>Bacteria</taxon>
        <taxon>Pseudomonadati</taxon>
        <taxon>Pseudomonadota</taxon>
        <taxon>Alphaproteobacteria</taxon>
        <taxon>Acetobacterales</taxon>
        <taxon>Acetobacteraceae</taxon>
        <taxon>Acetobacter</taxon>
    </lineage>
</organism>
<sequence length="51" mass="5555">MAAGLYRSCHDRHDLMFPVGLLLFSLTVSAFPGDPPQCPGRPCRGAFAQHL</sequence>
<name>A0A094YU98_9PROT</name>
<dbReference type="AlphaFoldDB" id="A0A094YU98"/>
<evidence type="ECO:0000313" key="2">
    <source>
        <dbReference type="Proteomes" id="UP000029448"/>
    </source>
</evidence>
<evidence type="ECO:0000313" key="1">
    <source>
        <dbReference type="EMBL" id="KGB24174.1"/>
    </source>
</evidence>
<gene>
    <name evidence="1" type="ORF">AtDm6_1319</name>
</gene>
<dbReference type="PATRIC" id="fig|104102.7.peg.1309"/>
<dbReference type="Proteomes" id="UP000029448">
    <property type="component" value="Unassembled WGS sequence"/>
</dbReference>
<keyword evidence="2" id="KW-1185">Reference proteome</keyword>
<dbReference type="EMBL" id="JOKM01000051">
    <property type="protein sequence ID" value="KGB24174.1"/>
    <property type="molecule type" value="Genomic_DNA"/>
</dbReference>
<proteinExistence type="predicted"/>
<comment type="caution">
    <text evidence="1">The sequence shown here is derived from an EMBL/GenBank/DDBJ whole genome shotgun (WGS) entry which is preliminary data.</text>
</comment>
<protein>
    <submittedName>
        <fullName evidence="1">Uncharacterized protein</fullName>
    </submittedName>
</protein>